<sequence>MTVRPHPSGHWLRDDSCVALFVACIINWSSSPKVHRREISVTYRIGCSPSSLCQNSVHTSNSIEQEGKHWWTVVRVDHVQLSSSVLVCRNQQVSVVSVWPTTGDTVIDQKEEYRNMTISRLIV</sequence>
<organism evidence="1 2">
    <name type="scientific">Scophthalmus maximus</name>
    <name type="common">Turbot</name>
    <name type="synonym">Psetta maxima</name>
    <dbReference type="NCBI Taxonomy" id="52904"/>
    <lineage>
        <taxon>Eukaryota</taxon>
        <taxon>Metazoa</taxon>
        <taxon>Chordata</taxon>
        <taxon>Craniata</taxon>
        <taxon>Vertebrata</taxon>
        <taxon>Euteleostomi</taxon>
        <taxon>Actinopterygii</taxon>
        <taxon>Neopterygii</taxon>
        <taxon>Teleostei</taxon>
        <taxon>Neoteleostei</taxon>
        <taxon>Acanthomorphata</taxon>
        <taxon>Carangaria</taxon>
        <taxon>Pleuronectiformes</taxon>
        <taxon>Pleuronectoidei</taxon>
        <taxon>Scophthalmidae</taxon>
        <taxon>Scophthalmus</taxon>
    </lineage>
</organism>
<dbReference type="Proteomes" id="UP000438429">
    <property type="component" value="Unassembled WGS sequence"/>
</dbReference>
<evidence type="ECO:0000313" key="1">
    <source>
        <dbReference type="EMBL" id="KAF0042088.1"/>
    </source>
</evidence>
<dbReference type="EMBL" id="VEVO01000005">
    <property type="protein sequence ID" value="KAF0042088.1"/>
    <property type="molecule type" value="Genomic_DNA"/>
</dbReference>
<name>A0A6A4TCG2_SCOMX</name>
<accession>A0A6A4TCG2</accession>
<proteinExistence type="predicted"/>
<reference evidence="1 2" key="1">
    <citation type="submission" date="2019-06" db="EMBL/GenBank/DDBJ databases">
        <title>Draft genomes of female and male turbot (Scophthalmus maximus).</title>
        <authorList>
            <person name="Xu H."/>
            <person name="Xu X.-W."/>
            <person name="Shao C."/>
            <person name="Chen S."/>
        </authorList>
    </citation>
    <scope>NUCLEOTIDE SEQUENCE [LARGE SCALE GENOMIC DNA]</scope>
    <source>
        <strain evidence="1">Ysfricsl-2016a</strain>
        <tissue evidence="1">Blood</tissue>
    </source>
</reference>
<evidence type="ECO:0000313" key="2">
    <source>
        <dbReference type="Proteomes" id="UP000438429"/>
    </source>
</evidence>
<comment type="caution">
    <text evidence="1">The sequence shown here is derived from an EMBL/GenBank/DDBJ whole genome shotgun (WGS) entry which is preliminary data.</text>
</comment>
<protein>
    <submittedName>
        <fullName evidence="1">Uncharacterized protein</fullName>
    </submittedName>
</protein>
<gene>
    <name evidence="1" type="ORF">F2P81_005620</name>
</gene>
<dbReference type="AlphaFoldDB" id="A0A6A4TCG2"/>